<keyword evidence="5" id="KW-1185">Reference proteome</keyword>
<feature type="transmembrane region" description="Helical" evidence="2">
    <location>
        <begin position="350"/>
        <end position="371"/>
    </location>
</feature>
<name>A0A8J2XJF1_9MICO</name>
<dbReference type="InterPro" id="IPR036457">
    <property type="entry name" value="PPM-type-like_dom_sf"/>
</dbReference>
<dbReference type="Gene3D" id="3.60.40.10">
    <property type="entry name" value="PPM-type phosphatase domain"/>
    <property type="match status" value="1"/>
</dbReference>
<dbReference type="SMART" id="SM00332">
    <property type="entry name" value="PP2Cc"/>
    <property type="match status" value="1"/>
</dbReference>
<comment type="caution">
    <text evidence="4">The sequence shown here is derived from an EMBL/GenBank/DDBJ whole genome shotgun (WGS) entry which is preliminary data.</text>
</comment>
<proteinExistence type="predicted"/>
<feature type="compositionally biased region" description="Basic and acidic residues" evidence="1">
    <location>
        <begin position="1"/>
        <end position="11"/>
    </location>
</feature>
<sequence length="510" mass="54296">MTPDAQAERSGRQVHLRSAARSHTGLIRSNNQDSGYAGPNFLLIADGMGGHAGGDVASAIAVAKLEHLDRPDHGPDVLSTLEAAIMEANEAMAERVRSHPELAGMGTTTTALLRTGDRFALAHIGDSRAYLLRDGELTLVSHDHTFVQLLVDEGRITEEEAEHHPQRSVVMRVLGDVGSAPDLDLSMREAQIGDRWLLCSDGLSGFASFADIKATLAEIEDPGACADQLVELALEGGGADNITVAIGDVVDGPPSSLDAASGQAVGSVQINPHYATGAPGTENLPTEAIDVEAVTSELAPGETGKGAGTDADDAPTQETEPTRRERRRRRHQLPEDWGDEEDEQPRRGRLAAWIIGVLVLLLVVTAGWWGWNHTQSRYYVGAEQGSVALFRGINQDLGPISLGTLEEVSDVQLEDLSQFTRQRVESGIQRDTRAQAEALIDEFREEATANSGGQEESLSPRLREDGTDGADGPGEQTAEPTENEPDGGAGAEEDAQGLPAARTHPGEVLR</sequence>
<evidence type="ECO:0000256" key="1">
    <source>
        <dbReference type="SAM" id="MobiDB-lite"/>
    </source>
</evidence>
<dbReference type="EMBL" id="BMFY01000010">
    <property type="protein sequence ID" value="GGA19763.1"/>
    <property type="molecule type" value="Genomic_DNA"/>
</dbReference>
<dbReference type="AlphaFoldDB" id="A0A8J2XJF1"/>
<protein>
    <submittedName>
        <fullName evidence="4">Serine/threonine protein phosphatase</fullName>
    </submittedName>
</protein>
<feature type="region of interest" description="Disordered" evidence="1">
    <location>
        <begin position="298"/>
        <end position="345"/>
    </location>
</feature>
<dbReference type="Pfam" id="PF13672">
    <property type="entry name" value="PP2C_2"/>
    <property type="match status" value="1"/>
</dbReference>
<evidence type="ECO:0000259" key="3">
    <source>
        <dbReference type="PROSITE" id="PS51746"/>
    </source>
</evidence>
<feature type="region of interest" description="Disordered" evidence="1">
    <location>
        <begin position="1"/>
        <end position="31"/>
    </location>
</feature>
<dbReference type="SUPFAM" id="SSF81606">
    <property type="entry name" value="PP2C-like"/>
    <property type="match status" value="1"/>
</dbReference>
<evidence type="ECO:0000313" key="5">
    <source>
        <dbReference type="Proteomes" id="UP000616114"/>
    </source>
</evidence>
<dbReference type="CDD" id="cd00143">
    <property type="entry name" value="PP2Cc"/>
    <property type="match status" value="1"/>
</dbReference>
<reference evidence="4" key="2">
    <citation type="submission" date="2020-09" db="EMBL/GenBank/DDBJ databases">
        <authorList>
            <person name="Sun Q."/>
            <person name="Zhou Y."/>
        </authorList>
    </citation>
    <scope>NUCLEOTIDE SEQUENCE</scope>
    <source>
        <strain evidence="4">CGMCC 1.12785</strain>
    </source>
</reference>
<feature type="domain" description="PPM-type phosphatase" evidence="3">
    <location>
        <begin position="13"/>
        <end position="249"/>
    </location>
</feature>
<organism evidence="4 5">
    <name type="scientific">Sediminivirga luteola</name>
    <dbReference type="NCBI Taxonomy" id="1774748"/>
    <lineage>
        <taxon>Bacteria</taxon>
        <taxon>Bacillati</taxon>
        <taxon>Actinomycetota</taxon>
        <taxon>Actinomycetes</taxon>
        <taxon>Micrococcales</taxon>
        <taxon>Brevibacteriaceae</taxon>
        <taxon>Sediminivirga</taxon>
    </lineage>
</organism>
<keyword evidence="2" id="KW-0812">Transmembrane</keyword>
<keyword evidence="2" id="KW-0472">Membrane</keyword>
<evidence type="ECO:0000256" key="2">
    <source>
        <dbReference type="SAM" id="Phobius"/>
    </source>
</evidence>
<feature type="compositionally biased region" description="Acidic residues" evidence="1">
    <location>
        <begin position="481"/>
        <end position="495"/>
    </location>
</feature>
<dbReference type="PROSITE" id="PS51746">
    <property type="entry name" value="PPM_2"/>
    <property type="match status" value="1"/>
</dbReference>
<feature type="compositionally biased region" description="Polar residues" evidence="1">
    <location>
        <begin position="448"/>
        <end position="457"/>
    </location>
</feature>
<dbReference type="SMART" id="SM00331">
    <property type="entry name" value="PP2C_SIG"/>
    <property type="match status" value="1"/>
</dbReference>
<evidence type="ECO:0000313" key="4">
    <source>
        <dbReference type="EMBL" id="GGA19763.1"/>
    </source>
</evidence>
<dbReference type="InterPro" id="IPR001932">
    <property type="entry name" value="PPM-type_phosphatase-like_dom"/>
</dbReference>
<accession>A0A8J2XJF1</accession>
<keyword evidence="2" id="KW-1133">Transmembrane helix</keyword>
<dbReference type="RefSeq" id="WP_229745113.1">
    <property type="nucleotide sequence ID" value="NZ_BMFY01000010.1"/>
</dbReference>
<feature type="region of interest" description="Disordered" evidence="1">
    <location>
        <begin position="444"/>
        <end position="510"/>
    </location>
</feature>
<gene>
    <name evidence="4" type="ORF">GCM10011333_23590</name>
</gene>
<dbReference type="Proteomes" id="UP000616114">
    <property type="component" value="Unassembled WGS sequence"/>
</dbReference>
<reference evidence="4" key="1">
    <citation type="journal article" date="2014" name="Int. J. Syst. Evol. Microbiol.">
        <title>Complete genome sequence of Corynebacterium casei LMG S-19264T (=DSM 44701T), isolated from a smear-ripened cheese.</title>
        <authorList>
            <consortium name="US DOE Joint Genome Institute (JGI-PGF)"/>
            <person name="Walter F."/>
            <person name="Albersmeier A."/>
            <person name="Kalinowski J."/>
            <person name="Ruckert C."/>
        </authorList>
    </citation>
    <scope>NUCLEOTIDE SEQUENCE</scope>
    <source>
        <strain evidence="4">CGMCC 1.12785</strain>
    </source>
</reference>